<dbReference type="EMBL" id="LNQB01000077">
    <property type="protein sequence ID" value="OAP43553.1"/>
    <property type="molecule type" value="Genomic_DNA"/>
</dbReference>
<dbReference type="AlphaFoldDB" id="A0A178Y8Z0"/>
<proteinExistence type="inferred from homology"/>
<dbReference type="InterPro" id="IPR000477">
    <property type="entry name" value="RT_dom"/>
</dbReference>
<dbReference type="InterPro" id="IPR043502">
    <property type="entry name" value="DNA/RNA_pol_sf"/>
</dbReference>
<organism evidence="3 4">
    <name type="scientific">Sinorhizobium saheli</name>
    <dbReference type="NCBI Taxonomy" id="36856"/>
    <lineage>
        <taxon>Bacteria</taxon>
        <taxon>Pseudomonadati</taxon>
        <taxon>Pseudomonadota</taxon>
        <taxon>Alphaproteobacteria</taxon>
        <taxon>Hyphomicrobiales</taxon>
        <taxon>Rhizobiaceae</taxon>
        <taxon>Sinorhizobium/Ensifer group</taxon>
        <taxon>Sinorhizobium</taxon>
    </lineage>
</organism>
<accession>A0A178Y8Z0</accession>
<feature type="domain" description="Reverse transcriptase" evidence="2">
    <location>
        <begin position="1"/>
        <end position="375"/>
    </location>
</feature>
<dbReference type="InterPro" id="IPR051083">
    <property type="entry name" value="GrpII_Intron_Splice-Mob/Def"/>
</dbReference>
<dbReference type="Proteomes" id="UP000078507">
    <property type="component" value="Unassembled WGS sequence"/>
</dbReference>
<dbReference type="PROSITE" id="PS50878">
    <property type="entry name" value="RT_POL"/>
    <property type="match status" value="1"/>
</dbReference>
<evidence type="ECO:0000313" key="4">
    <source>
        <dbReference type="Proteomes" id="UP000078507"/>
    </source>
</evidence>
<dbReference type="OrthoDB" id="9793236at2"/>
<dbReference type="SUPFAM" id="SSF56672">
    <property type="entry name" value="DNA/RNA polymerases"/>
    <property type="match status" value="1"/>
</dbReference>
<name>A0A178Y8Z0_SINSA</name>
<protein>
    <recommendedName>
        <fullName evidence="2">Reverse transcriptase domain-containing protein</fullName>
    </recommendedName>
</protein>
<comment type="similarity">
    <text evidence="1">Belongs to the bacterial reverse transcriptase family.</text>
</comment>
<gene>
    <name evidence="3" type="ORF">ATB98_24520</name>
</gene>
<evidence type="ECO:0000259" key="2">
    <source>
        <dbReference type="PROSITE" id="PS50878"/>
    </source>
</evidence>
<comment type="caution">
    <text evidence="3">The sequence shown here is derived from an EMBL/GenBank/DDBJ whole genome shotgun (WGS) entry which is preliminary data.</text>
</comment>
<dbReference type="PANTHER" id="PTHR34047:SF8">
    <property type="entry name" value="PROTEIN YKFC"/>
    <property type="match status" value="1"/>
</dbReference>
<evidence type="ECO:0000256" key="1">
    <source>
        <dbReference type="ARBA" id="ARBA00034120"/>
    </source>
</evidence>
<keyword evidence="4" id="KW-1185">Reference proteome</keyword>
<reference evidence="3 4" key="1">
    <citation type="submission" date="2015-11" db="EMBL/GenBank/DDBJ databases">
        <title>Ensifer anhuiense sp. nov., an effective nitrogen fixation bacterium with Glycine soja.</title>
        <authorList>
            <person name="Yan H."/>
            <person name="Chen W."/>
        </authorList>
    </citation>
    <scope>NUCLEOTIDE SEQUENCE [LARGE SCALE GENOMIC DNA]</scope>
    <source>
        <strain evidence="3 4">LMG 7837</strain>
    </source>
</reference>
<sequence>MTIRAHGNLAPSRSCSPAGEWTFKPKSYPHFDAFLSEDDARSLAADPTRVASHAFFPFLRYHQRWTKFTDKGEKGDVKERPIRFASRADSYIFSYYRHLLSQPFEKELKERGLDGSVLAYRRVIGANGRGQCNIHFALEAISAIRALGNCCAIALDISSFFESLDHGRLKAIWCGLLGTDRLPADHYRVFQAITAYSVVDREELFERLGYIGPKYMSKTGEPINGYLVEKSLIPRRLCTGQEFREKIAGGDGQKSLIKKHRKPYGIPQGSPISDLLANFYLLDFDTAVKAKVDGMGGRYFRYSDDILIVVPVDRVAAVELEEWVRSQIVLHGPKLRIKAEKSAIFCYEGSGGDQSWSRIMGEQGKNGLEYLGFRYDGRNMFLRDSTLSGLQRKAAASAKRVALGLLRRYPEKSTDQIIAEFNVSAFLQRYGRVQDFESKADDVRNWTFWTYATRAAKITAPLGLPIYRQLRNYRRNMRAHLKRALEKGR</sequence>
<dbReference type="PANTHER" id="PTHR34047">
    <property type="entry name" value="NUCLEAR INTRON MATURASE 1, MITOCHONDRIAL-RELATED"/>
    <property type="match status" value="1"/>
</dbReference>
<evidence type="ECO:0000313" key="3">
    <source>
        <dbReference type="EMBL" id="OAP43553.1"/>
    </source>
</evidence>